<evidence type="ECO:0000313" key="3">
    <source>
        <dbReference type="Proteomes" id="UP000271010"/>
    </source>
</evidence>
<dbReference type="AlphaFoldDB" id="A0A3M9MZ79"/>
<gene>
    <name evidence="2" type="ORF">EFA69_06995</name>
</gene>
<evidence type="ECO:0008006" key="4">
    <source>
        <dbReference type="Google" id="ProtNLM"/>
    </source>
</evidence>
<dbReference type="RefSeq" id="WP_123132387.1">
    <property type="nucleotide sequence ID" value="NZ_RJJE01000007.1"/>
</dbReference>
<keyword evidence="1" id="KW-0812">Transmembrane</keyword>
<feature type="transmembrane region" description="Helical" evidence="1">
    <location>
        <begin position="119"/>
        <end position="138"/>
    </location>
</feature>
<feature type="transmembrane region" description="Helical" evidence="1">
    <location>
        <begin position="361"/>
        <end position="382"/>
    </location>
</feature>
<accession>A0A3M9MZ79</accession>
<name>A0A3M9MZ79_9BACT</name>
<feature type="transmembrane region" description="Helical" evidence="1">
    <location>
        <begin position="298"/>
        <end position="317"/>
    </location>
</feature>
<dbReference type="OrthoDB" id="1815350at2"/>
<keyword evidence="1" id="KW-1133">Transmembrane helix</keyword>
<evidence type="ECO:0000313" key="2">
    <source>
        <dbReference type="EMBL" id="RNI30844.1"/>
    </source>
</evidence>
<evidence type="ECO:0000256" key="1">
    <source>
        <dbReference type="SAM" id="Phobius"/>
    </source>
</evidence>
<organism evidence="2 3">
    <name type="scientific">Rufibacter immobilis</name>
    <dbReference type="NCBI Taxonomy" id="1348778"/>
    <lineage>
        <taxon>Bacteria</taxon>
        <taxon>Pseudomonadati</taxon>
        <taxon>Bacteroidota</taxon>
        <taxon>Cytophagia</taxon>
        <taxon>Cytophagales</taxon>
        <taxon>Hymenobacteraceae</taxon>
        <taxon>Rufibacter</taxon>
    </lineage>
</organism>
<feature type="transmembrane region" description="Helical" evidence="1">
    <location>
        <begin position="271"/>
        <end position="291"/>
    </location>
</feature>
<comment type="caution">
    <text evidence="2">The sequence shown here is derived from an EMBL/GenBank/DDBJ whole genome shotgun (WGS) entry which is preliminary data.</text>
</comment>
<keyword evidence="3" id="KW-1185">Reference proteome</keyword>
<feature type="transmembrane region" description="Helical" evidence="1">
    <location>
        <begin position="158"/>
        <end position="188"/>
    </location>
</feature>
<sequence>MSILKQPNPLLHSLSRDSSFALFFTLLYAMLLAWLMGFHELWFDETEPWLLALYSNSYAELLHNKRFEGHPNLWYSLLFVITKFTTNLQALKITQAAFAVGFVYVFLRHAPFSRLFRILFCFGYYGLFEYGLISRLYAIELFTLFLVCTFYPKRFTHWYLYLLLLVLLAQTNLFGFLMAGILGLLLFSEAFKLWKQTPHWAQISHLKKGVGILFWAAGCLFSLWSMVRPNETNASLLTYFHPYYFYQSAARVWQAFVPVPNFITTFWNTSLLRISLEIPLSAVLLTFLLVVFYRTKRLLFPLFLLFAALFVFFALKYEGSLRHHAHFFLYTLAFLWLKSYYDQGSSPAQRLKPAPTWPSAALSFCLTVFAVLQVVAGAYALATDWQKPFYAGKQTTQFLKTLPSNYVFATDEGVATSNITAYLGKPVYNLPTGNLKSFYTLDPNEVNDLRPYVLLDWAMALAQQKNAPVILICRSELPYTWAFSPATFIAQFRGNTITQFAFFLYQIDPLPFPKKQMTAEYPAQQVQ</sequence>
<proteinExistence type="predicted"/>
<dbReference type="EMBL" id="RJJE01000007">
    <property type="protein sequence ID" value="RNI30844.1"/>
    <property type="molecule type" value="Genomic_DNA"/>
</dbReference>
<reference evidence="2 3" key="1">
    <citation type="submission" date="2018-11" db="EMBL/GenBank/DDBJ databases">
        <title>Rufibacter latericius sp. nov., isolated from water in Baiyang Lake.</title>
        <authorList>
            <person name="Yang Y."/>
        </authorList>
    </citation>
    <scope>NUCLEOTIDE SEQUENCE [LARGE SCALE GENOMIC DNA]</scope>
    <source>
        <strain evidence="2 3">MCC P1</strain>
    </source>
</reference>
<dbReference type="Proteomes" id="UP000271010">
    <property type="component" value="Unassembled WGS sequence"/>
</dbReference>
<feature type="transmembrane region" description="Helical" evidence="1">
    <location>
        <begin position="88"/>
        <end position="107"/>
    </location>
</feature>
<protein>
    <recommendedName>
        <fullName evidence="4">Glycosyltransferase RgtA/B/C/D-like domain-containing protein</fullName>
    </recommendedName>
</protein>
<feature type="transmembrane region" description="Helical" evidence="1">
    <location>
        <begin position="209"/>
        <end position="227"/>
    </location>
</feature>
<feature type="transmembrane region" description="Helical" evidence="1">
    <location>
        <begin position="20"/>
        <end position="39"/>
    </location>
</feature>
<keyword evidence="1" id="KW-0472">Membrane</keyword>